<comment type="caution">
    <text evidence="2">The sequence shown here is derived from an EMBL/GenBank/DDBJ whole genome shotgun (WGS) entry which is preliminary data.</text>
</comment>
<sequence length="174" mass="18041">MSGQRSRTPGRDRVHVSPGRSRQVKLRCTEEEFTALATAARLAGLTVSGYAAEAALAAARGVEAPSTAPLRAALVEVMAARSQVRRFGLNVNQAVTVLHATGQPPPWLADAVAATVRAVARLDDVADQLATATRRPLRRSSGRTRPADPAAAGHVSPDGAVGMDAANSMGEGRS</sequence>
<evidence type="ECO:0000256" key="1">
    <source>
        <dbReference type="SAM" id="MobiDB-lite"/>
    </source>
</evidence>
<evidence type="ECO:0000313" key="2">
    <source>
        <dbReference type="EMBL" id="GAA4972499.1"/>
    </source>
</evidence>
<keyword evidence="3" id="KW-1185">Reference proteome</keyword>
<name>A0ABP9HK93_9ACTN</name>
<evidence type="ECO:0008006" key="4">
    <source>
        <dbReference type="Google" id="ProtNLM"/>
    </source>
</evidence>
<protein>
    <recommendedName>
        <fullName evidence="4">Mobilization protein MobC</fullName>
    </recommendedName>
</protein>
<dbReference type="EMBL" id="BAABIL010000165">
    <property type="protein sequence ID" value="GAA4972499.1"/>
    <property type="molecule type" value="Genomic_DNA"/>
</dbReference>
<reference evidence="3" key="1">
    <citation type="journal article" date="2019" name="Int. J. Syst. Evol. Microbiol.">
        <title>The Global Catalogue of Microorganisms (GCM) 10K type strain sequencing project: providing services to taxonomists for standard genome sequencing and annotation.</title>
        <authorList>
            <consortium name="The Broad Institute Genomics Platform"/>
            <consortium name="The Broad Institute Genome Sequencing Center for Infectious Disease"/>
            <person name="Wu L."/>
            <person name="Ma J."/>
        </authorList>
    </citation>
    <scope>NUCLEOTIDE SEQUENCE [LARGE SCALE GENOMIC DNA]</scope>
    <source>
        <strain evidence="3">JCM 18126</strain>
    </source>
</reference>
<accession>A0ABP9HK93</accession>
<dbReference type="InterPro" id="IPR053842">
    <property type="entry name" value="NikA-like"/>
</dbReference>
<proteinExistence type="predicted"/>
<dbReference type="Pfam" id="PF21983">
    <property type="entry name" value="NikA-like"/>
    <property type="match status" value="1"/>
</dbReference>
<evidence type="ECO:0000313" key="3">
    <source>
        <dbReference type="Proteomes" id="UP001501195"/>
    </source>
</evidence>
<organism evidence="2 3">
    <name type="scientific">Kineococcus glutinatus</name>
    <dbReference type="NCBI Taxonomy" id="1070872"/>
    <lineage>
        <taxon>Bacteria</taxon>
        <taxon>Bacillati</taxon>
        <taxon>Actinomycetota</taxon>
        <taxon>Actinomycetes</taxon>
        <taxon>Kineosporiales</taxon>
        <taxon>Kineosporiaceae</taxon>
        <taxon>Kineococcus</taxon>
    </lineage>
</organism>
<gene>
    <name evidence="2" type="ORF">GCM10023225_12540</name>
</gene>
<dbReference type="RefSeq" id="WP_345711556.1">
    <property type="nucleotide sequence ID" value="NZ_BAABIL010000165.1"/>
</dbReference>
<feature type="region of interest" description="Disordered" evidence="1">
    <location>
        <begin position="131"/>
        <end position="174"/>
    </location>
</feature>
<feature type="region of interest" description="Disordered" evidence="1">
    <location>
        <begin position="1"/>
        <end position="23"/>
    </location>
</feature>
<dbReference type="Proteomes" id="UP001501195">
    <property type="component" value="Unassembled WGS sequence"/>
</dbReference>